<keyword evidence="4" id="KW-1185">Reference proteome</keyword>
<dbReference type="RefSeq" id="WP_074905511.1">
    <property type="nucleotide sequence ID" value="NZ_FOUB01000025.1"/>
</dbReference>
<dbReference type="AlphaFoldDB" id="A0A1I4Q683"/>
<dbReference type="Proteomes" id="UP000183287">
    <property type="component" value="Unassembled WGS sequence"/>
</dbReference>
<protein>
    <submittedName>
        <fullName evidence="3">Triacylglycerol esterase/lipase EstA, alpha/beta hydrolase fold</fullName>
    </submittedName>
</protein>
<keyword evidence="1" id="KW-0732">Signal</keyword>
<feature type="domain" description="GPI inositol-deacylase PGAP1-like alpha/beta" evidence="2">
    <location>
        <begin position="125"/>
        <end position="273"/>
    </location>
</feature>
<evidence type="ECO:0000313" key="4">
    <source>
        <dbReference type="Proteomes" id="UP000183287"/>
    </source>
</evidence>
<dbReference type="InterPro" id="IPR029058">
    <property type="entry name" value="AB_hydrolase_fold"/>
</dbReference>
<dbReference type="EMBL" id="FOUB01000025">
    <property type="protein sequence ID" value="SFM35557.1"/>
    <property type="molecule type" value="Genomic_DNA"/>
</dbReference>
<gene>
    <name evidence="3" type="ORF">SAMN05421863_10252</name>
</gene>
<keyword evidence="3" id="KW-0378">Hydrolase</keyword>
<sequence>MNNQPCKINALLPCVAGWVILMVFSNTAAAIDSSVKTNTTTMPNIECLLNWAQTFHSDLFSPAVQEVQFSDPFTYRYYPDTNSYVGVSSEDNHVYYQGPTDLSPKDIGDLSTFLQESGCGTIPYPVIFIHGLASSAETWAAYTNYLINNAKWTFGGIPFYHHDTKMVDISCPSNQNPVIKCTGGAGNFYTLNFSDNQGLPLNIQGGELAVIIRAVLDKNPGATKALLIGHSLGGLAARAYLQGLAQAPDPATPIPYRGDVAKLITIATPHQGSFWAQVCHDDFGISGDNSICDLFNLGIDPHSTAIQELQPDSSALKILNDLTTHPLPSDAIYLSIIGTGQPTLSSLVNYHDGDGIVSNTSQNLMEVTENLPLQQKSIKVDIPFREECGNEIKIPVIGSLGQTHTCETTDKGIGAEVLRNLQ</sequence>
<dbReference type="GO" id="GO:0016788">
    <property type="term" value="F:hydrolase activity, acting on ester bonds"/>
    <property type="evidence" value="ECO:0007669"/>
    <property type="project" value="InterPro"/>
</dbReference>
<dbReference type="OrthoDB" id="9782972at2"/>
<accession>A0A1I4Q683</accession>
<reference evidence="4" key="1">
    <citation type="submission" date="2016-10" db="EMBL/GenBank/DDBJ databases">
        <authorList>
            <person name="Varghese N."/>
            <person name="Submissions S."/>
        </authorList>
    </citation>
    <scope>NUCLEOTIDE SEQUENCE [LARGE SCALE GENOMIC DNA]</scope>
    <source>
        <strain evidence="4">Nm44</strain>
    </source>
</reference>
<dbReference type="Gene3D" id="3.40.50.1820">
    <property type="entry name" value="alpha/beta hydrolase"/>
    <property type="match status" value="1"/>
</dbReference>
<evidence type="ECO:0000256" key="1">
    <source>
        <dbReference type="SAM" id="SignalP"/>
    </source>
</evidence>
<name>A0A1I4Q683_9PROT</name>
<dbReference type="SUPFAM" id="SSF53474">
    <property type="entry name" value="alpha/beta-Hydrolases"/>
    <property type="match status" value="1"/>
</dbReference>
<dbReference type="InterPro" id="IPR012908">
    <property type="entry name" value="PGAP1-ab_dom-like"/>
</dbReference>
<feature type="signal peptide" evidence="1">
    <location>
        <begin position="1"/>
        <end position="30"/>
    </location>
</feature>
<dbReference type="STRING" id="44574.AAW31_04710"/>
<evidence type="ECO:0000313" key="3">
    <source>
        <dbReference type="EMBL" id="SFM35557.1"/>
    </source>
</evidence>
<proteinExistence type="predicted"/>
<dbReference type="Pfam" id="PF07819">
    <property type="entry name" value="PGAP1"/>
    <property type="match status" value="1"/>
</dbReference>
<feature type="chain" id="PRO_5010194894" evidence="1">
    <location>
        <begin position="31"/>
        <end position="422"/>
    </location>
</feature>
<evidence type="ECO:0000259" key="2">
    <source>
        <dbReference type="Pfam" id="PF07819"/>
    </source>
</evidence>
<organism evidence="3 4">
    <name type="scientific">Nitrosomonas communis</name>
    <dbReference type="NCBI Taxonomy" id="44574"/>
    <lineage>
        <taxon>Bacteria</taxon>
        <taxon>Pseudomonadati</taxon>
        <taxon>Pseudomonadota</taxon>
        <taxon>Betaproteobacteria</taxon>
        <taxon>Nitrosomonadales</taxon>
        <taxon>Nitrosomonadaceae</taxon>
        <taxon>Nitrosomonas</taxon>
    </lineage>
</organism>